<dbReference type="Pfam" id="PF01979">
    <property type="entry name" value="Amidohydro_1"/>
    <property type="match status" value="1"/>
</dbReference>
<sequence>MVSAVVSTGRVTVASFFGVSHGRDRGARGRPPPDGTCAYAGLRTRGTVGVVITRIRGYALPGGEYADLYADGDRWTTDPVPGATLVGEGWLVPGLVDAHTHPGAAAPGQPMDAELLREQLHQHVDAGVTLIRSPGLPGEPPPWFGEDPDVPRARHAGPWLAQHGQFFDGWGRRAAHDELPALAAAQAARTGWAKIIADWRVGDSAVPVDVLRAVVREVHAAGGRVAVHSQHPEGGAAAVAAGVDSLEHGMCLDSDLLARMAAQGTALTPTLSTITASLGRREKEPDSPARTWYLSGARVHGALTAAAAEAGVRVLAGTDSLPHGGIVAEIRALLAAGVQPHDALAAASWSARAYLGLGGLEPGAPADAVVYDRDPRAEPDQLADPAAVVLRGRCVRRRG</sequence>
<evidence type="ECO:0000259" key="1">
    <source>
        <dbReference type="Pfam" id="PF01979"/>
    </source>
</evidence>
<dbReference type="Gene3D" id="2.30.40.10">
    <property type="entry name" value="Urease, subunit C, domain 1"/>
    <property type="match status" value="1"/>
</dbReference>
<proteinExistence type="predicted"/>
<dbReference type="Gene3D" id="1.20.58.520">
    <property type="entry name" value="Amidohydrolase"/>
    <property type="match status" value="1"/>
</dbReference>
<gene>
    <name evidence="2" type="ORF">GCM10017567_52830</name>
</gene>
<dbReference type="InterPro" id="IPR011059">
    <property type="entry name" value="Metal-dep_hydrolase_composite"/>
</dbReference>
<dbReference type="Gene3D" id="3.40.50.10910">
    <property type="entry name" value="Amidohydrolase"/>
    <property type="match status" value="1"/>
</dbReference>
<comment type="caution">
    <text evidence="2">The sequence shown here is derived from an EMBL/GenBank/DDBJ whole genome shotgun (WGS) entry which is preliminary data.</text>
</comment>
<evidence type="ECO:0000313" key="3">
    <source>
        <dbReference type="Proteomes" id="UP000649955"/>
    </source>
</evidence>
<accession>A0ABQ3KMM2</accession>
<dbReference type="InterPro" id="IPR051781">
    <property type="entry name" value="Metallo-dep_Hydrolase"/>
</dbReference>
<feature type="domain" description="Amidohydrolase-related" evidence="1">
    <location>
        <begin position="91"/>
        <end position="393"/>
    </location>
</feature>
<keyword evidence="3" id="KW-1185">Reference proteome</keyword>
<protein>
    <submittedName>
        <fullName evidence="2">Amidohydrolase</fullName>
    </submittedName>
</protein>
<reference evidence="3" key="1">
    <citation type="journal article" date="2019" name="Int. J. Syst. Evol. Microbiol.">
        <title>The Global Catalogue of Microorganisms (GCM) 10K type strain sequencing project: providing services to taxonomists for standard genome sequencing and annotation.</title>
        <authorList>
            <consortium name="The Broad Institute Genomics Platform"/>
            <consortium name="The Broad Institute Genome Sequencing Center for Infectious Disease"/>
            <person name="Wu L."/>
            <person name="Ma J."/>
        </authorList>
    </citation>
    <scope>NUCLEOTIDE SEQUENCE [LARGE SCALE GENOMIC DNA]</scope>
    <source>
        <strain evidence="3">CGMCC 4.7680</strain>
    </source>
</reference>
<dbReference type="Gene3D" id="3.30.110.90">
    <property type="entry name" value="Amidohydrolase"/>
    <property type="match status" value="1"/>
</dbReference>
<dbReference type="SUPFAM" id="SSF51556">
    <property type="entry name" value="Metallo-dependent hydrolases"/>
    <property type="match status" value="1"/>
</dbReference>
<name>A0ABQ3KMM2_9PSEU</name>
<dbReference type="InterPro" id="IPR006680">
    <property type="entry name" value="Amidohydro-rel"/>
</dbReference>
<dbReference type="PANTHER" id="PTHR43135">
    <property type="entry name" value="ALPHA-D-RIBOSE 1-METHYLPHOSPHONATE 5-TRIPHOSPHATE DIPHOSPHATASE"/>
    <property type="match status" value="1"/>
</dbReference>
<organism evidence="2 3">
    <name type="scientific">Amycolatopsis bullii</name>
    <dbReference type="NCBI Taxonomy" id="941987"/>
    <lineage>
        <taxon>Bacteria</taxon>
        <taxon>Bacillati</taxon>
        <taxon>Actinomycetota</taxon>
        <taxon>Actinomycetes</taxon>
        <taxon>Pseudonocardiales</taxon>
        <taxon>Pseudonocardiaceae</taxon>
        <taxon>Amycolatopsis</taxon>
    </lineage>
</organism>
<dbReference type="EMBL" id="BNAW01000026">
    <property type="protein sequence ID" value="GHG26874.1"/>
    <property type="molecule type" value="Genomic_DNA"/>
</dbReference>
<dbReference type="PANTHER" id="PTHR43135:SF4">
    <property type="entry name" value="AMIDOHYDROLASE-RELATED DOMAIN-CONTAINING PROTEIN"/>
    <property type="match status" value="1"/>
</dbReference>
<evidence type="ECO:0000313" key="2">
    <source>
        <dbReference type="EMBL" id="GHG26874.1"/>
    </source>
</evidence>
<dbReference type="InterPro" id="IPR032466">
    <property type="entry name" value="Metal_Hydrolase"/>
</dbReference>
<dbReference type="Proteomes" id="UP000649955">
    <property type="component" value="Unassembled WGS sequence"/>
</dbReference>